<organism evidence="3 4">
    <name type="scientific">Acanthaster planci</name>
    <name type="common">Crown-of-thorns starfish</name>
    <dbReference type="NCBI Taxonomy" id="133434"/>
    <lineage>
        <taxon>Eukaryota</taxon>
        <taxon>Metazoa</taxon>
        <taxon>Echinodermata</taxon>
        <taxon>Eleutherozoa</taxon>
        <taxon>Asterozoa</taxon>
        <taxon>Asteroidea</taxon>
        <taxon>Valvatacea</taxon>
        <taxon>Valvatida</taxon>
        <taxon>Acanthasteridae</taxon>
        <taxon>Acanthaster</taxon>
    </lineage>
</organism>
<evidence type="ECO:0000256" key="1">
    <source>
        <dbReference type="ARBA" id="ARBA00023157"/>
    </source>
</evidence>
<dbReference type="PANTHER" id="PTHR46115">
    <property type="entry name" value="THIOREDOXIN-LIKE PROTEIN 1"/>
    <property type="match status" value="1"/>
</dbReference>
<dbReference type="AlphaFoldDB" id="A0A8B7Z7J4"/>
<reference evidence="4" key="1">
    <citation type="submission" date="2025-08" db="UniProtKB">
        <authorList>
            <consortium name="RefSeq"/>
        </authorList>
    </citation>
    <scope>IDENTIFICATION</scope>
</reference>
<dbReference type="PROSITE" id="PS51352">
    <property type="entry name" value="THIOREDOXIN_2"/>
    <property type="match status" value="1"/>
</dbReference>
<dbReference type="PROSITE" id="PS00194">
    <property type="entry name" value="THIOREDOXIN_1"/>
    <property type="match status" value="1"/>
</dbReference>
<evidence type="ECO:0000313" key="3">
    <source>
        <dbReference type="Proteomes" id="UP000694845"/>
    </source>
</evidence>
<dbReference type="CDD" id="cd02947">
    <property type="entry name" value="TRX_family"/>
    <property type="match status" value="1"/>
</dbReference>
<dbReference type="Gene3D" id="3.40.30.10">
    <property type="entry name" value="Glutaredoxin"/>
    <property type="match status" value="1"/>
</dbReference>
<dbReference type="PRINTS" id="PR00421">
    <property type="entry name" value="THIOREDOXIN"/>
</dbReference>
<dbReference type="KEGG" id="aplc:110985136"/>
<feature type="domain" description="Thioredoxin" evidence="2">
    <location>
        <begin position="1"/>
        <end position="114"/>
    </location>
</feature>
<protein>
    <submittedName>
        <fullName evidence="4">Thioredoxin-like</fullName>
    </submittedName>
</protein>
<sequence>MAAIQGTGTIHEIECLDDFKNYRDHSGDVLVVVDFYADWCGPCKAISPAFKELAKEHRDVCFIQVSVDDQEDVAAECSVECMPTFHFYKKGKLLKSFSGANKDTLISAVKEFKKKDVK</sequence>
<proteinExistence type="predicted"/>
<dbReference type="InterPro" id="IPR017937">
    <property type="entry name" value="Thioredoxin_CS"/>
</dbReference>
<evidence type="ECO:0000259" key="2">
    <source>
        <dbReference type="PROSITE" id="PS51352"/>
    </source>
</evidence>
<dbReference type="InterPro" id="IPR013766">
    <property type="entry name" value="Thioredoxin_domain"/>
</dbReference>
<keyword evidence="3" id="KW-1185">Reference proteome</keyword>
<name>A0A8B7Z7J4_ACAPL</name>
<accession>A0A8B7Z7J4</accession>
<dbReference type="SUPFAM" id="SSF52833">
    <property type="entry name" value="Thioredoxin-like"/>
    <property type="match status" value="1"/>
</dbReference>
<dbReference type="OMA" id="HIHYVTD"/>
<dbReference type="RefSeq" id="XP_022101624.1">
    <property type="nucleotide sequence ID" value="XM_022245932.1"/>
</dbReference>
<dbReference type="InterPro" id="IPR036249">
    <property type="entry name" value="Thioredoxin-like_sf"/>
</dbReference>
<dbReference type="OrthoDB" id="2121326at2759"/>
<dbReference type="Pfam" id="PF00085">
    <property type="entry name" value="Thioredoxin"/>
    <property type="match status" value="1"/>
</dbReference>
<evidence type="ECO:0000313" key="4">
    <source>
        <dbReference type="RefSeq" id="XP_022101624.1"/>
    </source>
</evidence>
<gene>
    <name evidence="4" type="primary">LOC110985136</name>
</gene>
<dbReference type="Proteomes" id="UP000694845">
    <property type="component" value="Unplaced"/>
</dbReference>
<keyword evidence="1" id="KW-1015">Disulfide bond</keyword>
<dbReference type="GeneID" id="110985136"/>